<keyword evidence="3" id="KW-1185">Reference proteome</keyword>
<protein>
    <submittedName>
        <fullName evidence="2">Uncharacterized protein</fullName>
    </submittedName>
</protein>
<dbReference type="AlphaFoldDB" id="A0A4Q9QQU4"/>
<name>A0A4Q9QQU4_9GAMM</name>
<proteinExistence type="predicted"/>
<reference evidence="2 3" key="1">
    <citation type="submission" date="2018-06" db="EMBL/GenBank/DDBJ databases">
        <title>Three novel Pseudomonas species isolated from symptomatic oak.</title>
        <authorList>
            <person name="Bueno-Gonzalez V."/>
            <person name="Brady C."/>
        </authorList>
    </citation>
    <scope>NUCLEOTIDE SEQUENCE [LARGE SCALE GENOMIC DNA]</scope>
    <source>
        <strain evidence="2 3">P9A</strain>
    </source>
</reference>
<accession>A0A4Q9QQU4</accession>
<evidence type="ECO:0000313" key="2">
    <source>
        <dbReference type="EMBL" id="TBU83293.1"/>
    </source>
</evidence>
<sequence length="66" mass="7121">MARFPAQPAGPGPFCRDAAFLAGSFGQPNFAARALPRGKTGSGAAVRETSTDPRLIRKNRRSCRFR</sequence>
<evidence type="ECO:0000256" key="1">
    <source>
        <dbReference type="SAM" id="MobiDB-lite"/>
    </source>
</evidence>
<gene>
    <name evidence="2" type="ORF">DNK06_02290</name>
</gene>
<dbReference type="OrthoDB" id="7030545at2"/>
<evidence type="ECO:0000313" key="3">
    <source>
        <dbReference type="Proteomes" id="UP000292302"/>
    </source>
</evidence>
<feature type="region of interest" description="Disordered" evidence="1">
    <location>
        <begin position="32"/>
        <end position="66"/>
    </location>
</feature>
<organism evidence="2 3">
    <name type="scientific">Phytopseudomonas daroniae</name>
    <dbReference type="NCBI Taxonomy" id="2487519"/>
    <lineage>
        <taxon>Bacteria</taxon>
        <taxon>Pseudomonadati</taxon>
        <taxon>Pseudomonadota</taxon>
        <taxon>Gammaproteobacteria</taxon>
        <taxon>Pseudomonadales</taxon>
        <taxon>Pseudomonadaceae</taxon>
        <taxon>Phytopseudomonas</taxon>
    </lineage>
</organism>
<comment type="caution">
    <text evidence="2">The sequence shown here is derived from an EMBL/GenBank/DDBJ whole genome shotgun (WGS) entry which is preliminary data.</text>
</comment>
<dbReference type="Proteomes" id="UP000292302">
    <property type="component" value="Unassembled WGS sequence"/>
</dbReference>
<feature type="compositionally biased region" description="Basic residues" evidence="1">
    <location>
        <begin position="56"/>
        <end position="66"/>
    </location>
</feature>
<dbReference type="EMBL" id="QJUI01000002">
    <property type="protein sequence ID" value="TBU83293.1"/>
    <property type="molecule type" value="Genomic_DNA"/>
</dbReference>